<name>J0WYM7_9BIFI</name>
<gene>
    <name evidence="1" type="ORF">HMPREF9156_01189</name>
</gene>
<protein>
    <submittedName>
        <fullName evidence="1">Uncharacterized protein</fullName>
    </submittedName>
</protein>
<reference evidence="1 2" key="1">
    <citation type="submission" date="2012-01" db="EMBL/GenBank/DDBJ databases">
        <title>The Genome Sequence of Scardovia wiggsiae F0424.</title>
        <authorList>
            <consortium name="The Broad Institute Genome Sequencing Platform"/>
            <person name="Earl A."/>
            <person name="Ward D."/>
            <person name="Feldgarden M."/>
            <person name="Gevers D."/>
            <person name="Izard J."/>
            <person name="Ganesan A."/>
            <person name="Baranova O.V."/>
            <person name="Blanton J.M."/>
            <person name="Tanner A.C."/>
            <person name="Mathney J."/>
            <person name="Dewhirst F.E."/>
            <person name="Young S.K."/>
            <person name="Zeng Q."/>
            <person name="Gargeya S."/>
            <person name="Fitzgerald M."/>
            <person name="Haas B."/>
            <person name="Abouelleil A."/>
            <person name="Alvarado L."/>
            <person name="Arachchi H.M."/>
            <person name="Berlin A."/>
            <person name="Chapman S.B."/>
            <person name="Gearin G."/>
            <person name="Goldberg J."/>
            <person name="Griggs A."/>
            <person name="Gujja S."/>
            <person name="Hansen M."/>
            <person name="Heiman D."/>
            <person name="Howarth C."/>
            <person name="Larimer J."/>
            <person name="Lui A."/>
            <person name="MacDonald P.J.P."/>
            <person name="McCowen C."/>
            <person name="Montmayeur A."/>
            <person name="Murphy C."/>
            <person name="Neiman D."/>
            <person name="Pearson M."/>
            <person name="Priest M."/>
            <person name="Roberts A."/>
            <person name="Saif S."/>
            <person name="Shea T."/>
            <person name="Sisk P."/>
            <person name="Stolte C."/>
            <person name="Sykes S."/>
            <person name="Wortman J."/>
            <person name="Nusbaum C."/>
            <person name="Birren B."/>
        </authorList>
    </citation>
    <scope>NUCLEOTIDE SEQUENCE [LARGE SCALE GENOMIC DNA]</scope>
    <source>
        <strain evidence="1 2">F0424</strain>
    </source>
</reference>
<keyword evidence="2" id="KW-1185">Reference proteome</keyword>
<evidence type="ECO:0000313" key="1">
    <source>
        <dbReference type="EMBL" id="EJD64694.1"/>
    </source>
</evidence>
<accession>J0WYM7</accession>
<evidence type="ECO:0000313" key="2">
    <source>
        <dbReference type="Proteomes" id="UP000006415"/>
    </source>
</evidence>
<sequence>MLVVKHADTKYSSGVFHNFHFCICVFYHQQLRSHADCRVITNCVIQDARYTDNQ</sequence>
<dbReference type="AlphaFoldDB" id="J0WYM7"/>
<dbReference type="Proteomes" id="UP000006415">
    <property type="component" value="Unassembled WGS sequence"/>
</dbReference>
<dbReference type="HOGENOM" id="CLU_3047879_0_0_11"/>
<organism evidence="1 2">
    <name type="scientific">Scardovia wiggsiae F0424</name>
    <dbReference type="NCBI Taxonomy" id="857290"/>
    <lineage>
        <taxon>Bacteria</taxon>
        <taxon>Bacillati</taxon>
        <taxon>Actinomycetota</taxon>
        <taxon>Actinomycetes</taxon>
        <taxon>Bifidobacteriales</taxon>
        <taxon>Bifidobacteriaceae</taxon>
        <taxon>Scardovia</taxon>
    </lineage>
</organism>
<proteinExistence type="predicted"/>
<comment type="caution">
    <text evidence="1">The sequence shown here is derived from an EMBL/GenBank/DDBJ whole genome shotgun (WGS) entry which is preliminary data.</text>
</comment>
<dbReference type="EMBL" id="AGZS01000006">
    <property type="protein sequence ID" value="EJD64694.1"/>
    <property type="molecule type" value="Genomic_DNA"/>
</dbReference>